<keyword evidence="1" id="KW-1133">Transmembrane helix</keyword>
<accession>A0A101EK77</accession>
<evidence type="ECO:0000313" key="2">
    <source>
        <dbReference type="EMBL" id="KUK16917.1"/>
    </source>
</evidence>
<dbReference type="EMBL" id="LGFD01000048">
    <property type="protein sequence ID" value="KUK16917.1"/>
    <property type="molecule type" value="Genomic_DNA"/>
</dbReference>
<feature type="transmembrane region" description="Helical" evidence="1">
    <location>
        <begin position="12"/>
        <end position="35"/>
    </location>
</feature>
<evidence type="ECO:0000313" key="3">
    <source>
        <dbReference type="Proteomes" id="UP000053911"/>
    </source>
</evidence>
<proteinExistence type="predicted"/>
<organism evidence="2 3">
    <name type="scientific">Thermococcus sibiricus</name>
    <dbReference type="NCBI Taxonomy" id="172049"/>
    <lineage>
        <taxon>Archaea</taxon>
        <taxon>Methanobacteriati</taxon>
        <taxon>Methanobacteriota</taxon>
        <taxon>Thermococci</taxon>
        <taxon>Thermococcales</taxon>
        <taxon>Thermococcaceae</taxon>
        <taxon>Thermococcus</taxon>
    </lineage>
</organism>
<reference evidence="3" key="1">
    <citation type="journal article" date="2015" name="MBio">
        <title>Genome-Resolved Metagenomic Analysis Reveals Roles for Candidate Phyla and Other Microbial Community Members in Biogeochemical Transformations in Oil Reservoirs.</title>
        <authorList>
            <person name="Hu P."/>
            <person name="Tom L."/>
            <person name="Singh A."/>
            <person name="Thomas B.C."/>
            <person name="Baker B.J."/>
            <person name="Piceno Y.M."/>
            <person name="Andersen G.L."/>
            <person name="Banfield J.F."/>
        </authorList>
    </citation>
    <scope>NUCLEOTIDE SEQUENCE [LARGE SCALE GENOMIC DNA]</scope>
</reference>
<gene>
    <name evidence="2" type="ORF">XD54_1797</name>
</gene>
<dbReference type="PATRIC" id="fig|172049.5.peg.1894"/>
<dbReference type="GeneID" id="8096794"/>
<evidence type="ECO:0000256" key="1">
    <source>
        <dbReference type="SAM" id="Phobius"/>
    </source>
</evidence>
<dbReference type="AlphaFoldDB" id="A0A101EK77"/>
<sequence length="85" mass="9593">MDFALFMERYGYKILLGIMAAVIIGLFAIPALGIATLIKTYGLGIGLVFLIVAAAYGFTVWRRSAEAYAKAHGKYFYDDKWYKRK</sequence>
<dbReference type="Proteomes" id="UP000053911">
    <property type="component" value="Unassembled WGS sequence"/>
</dbReference>
<name>A0A101EK77_9EURY</name>
<protein>
    <submittedName>
        <fullName evidence="2">Uncharacterized protein</fullName>
    </submittedName>
</protein>
<dbReference type="RefSeq" id="WP_048160588.1">
    <property type="nucleotide sequence ID" value="NZ_LGFD01000048.1"/>
</dbReference>
<keyword evidence="1" id="KW-0472">Membrane</keyword>
<feature type="transmembrane region" description="Helical" evidence="1">
    <location>
        <begin position="41"/>
        <end position="61"/>
    </location>
</feature>
<keyword evidence="1" id="KW-0812">Transmembrane</keyword>
<comment type="caution">
    <text evidence="2">The sequence shown here is derived from an EMBL/GenBank/DDBJ whole genome shotgun (WGS) entry which is preliminary data.</text>
</comment>